<dbReference type="InterPro" id="IPR052336">
    <property type="entry name" value="MlaD_Phospholipid_Transporter"/>
</dbReference>
<feature type="transmembrane region" description="Helical" evidence="1">
    <location>
        <begin position="27"/>
        <end position="46"/>
    </location>
</feature>
<dbReference type="InterPro" id="IPR003399">
    <property type="entry name" value="Mce/MlaD"/>
</dbReference>
<keyword evidence="4" id="KW-1185">Reference proteome</keyword>
<reference evidence="3 4" key="1">
    <citation type="submission" date="2016-03" db="EMBL/GenBank/DDBJ databases">
        <title>Acetic acid bacteria sequencing.</title>
        <authorList>
            <person name="Brandt J."/>
            <person name="Jakob F."/>
            <person name="Vogel R.F."/>
        </authorList>
    </citation>
    <scope>NUCLEOTIDE SEQUENCE [LARGE SCALE GENOMIC DNA]</scope>
    <source>
        <strain evidence="3 4">TMW2.1153</strain>
    </source>
</reference>
<sequence>MSSVSTTSPPTTTVLPPLRNTRSTVELIAGFAVIVAFVLLLGLAVVSSGRRTDAGYQLKAAFSHIDGLDIGSDVKLAGISIGHVVSEGVDPKTFQALVVFTVRRDVQLPVDSAAIITSDSLLGGKYIAISPGGDTRMLKAGGELVETQGAISLEQLLSKFIFSVTDTLTQAGQAKAKEGVAAPKAETAP</sequence>
<dbReference type="AlphaFoldDB" id="A0A1U9KIC2"/>
<organism evidence="3 4">
    <name type="scientific">Acetobacter aceti</name>
    <dbReference type="NCBI Taxonomy" id="435"/>
    <lineage>
        <taxon>Bacteria</taxon>
        <taxon>Pseudomonadati</taxon>
        <taxon>Pseudomonadota</taxon>
        <taxon>Alphaproteobacteria</taxon>
        <taxon>Acetobacterales</taxon>
        <taxon>Acetobacteraceae</taxon>
        <taxon>Acetobacter</taxon>
        <taxon>Acetobacter subgen. Acetobacter</taxon>
    </lineage>
</organism>
<name>A0A1U9KIC2_ACEAC</name>
<evidence type="ECO:0000313" key="3">
    <source>
        <dbReference type="EMBL" id="AQS85555.1"/>
    </source>
</evidence>
<dbReference type="KEGG" id="aace:A0U92_13110"/>
<keyword evidence="1" id="KW-1133">Transmembrane helix</keyword>
<dbReference type="NCBIfam" id="TIGR04430">
    <property type="entry name" value="OM_asym_MlaD"/>
    <property type="match status" value="1"/>
</dbReference>
<accession>A0A1U9KIC2</accession>
<evidence type="ECO:0000313" key="4">
    <source>
        <dbReference type="Proteomes" id="UP000188937"/>
    </source>
</evidence>
<dbReference type="Proteomes" id="UP000188937">
    <property type="component" value="Chromosome"/>
</dbReference>
<evidence type="ECO:0000259" key="2">
    <source>
        <dbReference type="Pfam" id="PF02470"/>
    </source>
</evidence>
<keyword evidence="1" id="KW-0472">Membrane</keyword>
<evidence type="ECO:0000256" key="1">
    <source>
        <dbReference type="SAM" id="Phobius"/>
    </source>
</evidence>
<keyword evidence="1" id="KW-0812">Transmembrane</keyword>
<proteinExistence type="predicted"/>
<dbReference type="EMBL" id="CP014692">
    <property type="protein sequence ID" value="AQS85555.1"/>
    <property type="molecule type" value="Genomic_DNA"/>
</dbReference>
<dbReference type="Pfam" id="PF02470">
    <property type="entry name" value="MlaD"/>
    <property type="match status" value="1"/>
</dbReference>
<feature type="domain" description="Mce/MlaD" evidence="2">
    <location>
        <begin position="55"/>
        <end position="132"/>
    </location>
</feature>
<dbReference type="RefSeq" id="WP_077813609.1">
    <property type="nucleotide sequence ID" value="NZ_CP014692.1"/>
</dbReference>
<protein>
    <submittedName>
        <fullName evidence="3">Outer membrane lipid asymmetry maintenance protein MlaD</fullName>
    </submittedName>
</protein>
<dbReference type="PANTHER" id="PTHR33371:SF4">
    <property type="entry name" value="INTERMEMBRANE PHOSPHOLIPID TRANSPORT SYSTEM BINDING PROTEIN MLAD"/>
    <property type="match status" value="1"/>
</dbReference>
<dbReference type="OrthoDB" id="7164001at2"/>
<dbReference type="GO" id="GO:0005548">
    <property type="term" value="F:phospholipid transporter activity"/>
    <property type="evidence" value="ECO:0007669"/>
    <property type="project" value="TreeGrafter"/>
</dbReference>
<dbReference type="InterPro" id="IPR030970">
    <property type="entry name" value="ABC_MlaD"/>
</dbReference>
<dbReference type="PANTHER" id="PTHR33371">
    <property type="entry name" value="INTERMEMBRANE PHOSPHOLIPID TRANSPORT SYSTEM BINDING PROTEIN MLAD-RELATED"/>
    <property type="match status" value="1"/>
</dbReference>
<gene>
    <name evidence="3" type="ORF">A0U92_13110</name>
</gene>
<dbReference type="STRING" id="435.A0U92_13110"/>
<dbReference type="GO" id="GO:0005543">
    <property type="term" value="F:phospholipid binding"/>
    <property type="evidence" value="ECO:0007669"/>
    <property type="project" value="TreeGrafter"/>
</dbReference>